<dbReference type="EMBL" id="ABLK01000032">
    <property type="protein sequence ID" value="EDT42659.1"/>
    <property type="molecule type" value="Genomic_DNA"/>
</dbReference>
<organism evidence="1 2">
    <name type="scientific">Burkholderia ambifaria MEX-5</name>
    <dbReference type="NCBI Taxonomy" id="396597"/>
    <lineage>
        <taxon>Bacteria</taxon>
        <taxon>Pseudomonadati</taxon>
        <taxon>Pseudomonadota</taxon>
        <taxon>Betaproteobacteria</taxon>
        <taxon>Burkholderiales</taxon>
        <taxon>Burkholderiaceae</taxon>
        <taxon>Burkholderia</taxon>
        <taxon>Burkholderia cepacia complex</taxon>
    </lineage>
</organism>
<reference evidence="1 2" key="1">
    <citation type="submission" date="2008-03" db="EMBL/GenBank/DDBJ databases">
        <title>Sequencing of the draft genome and assembly of Burkholderia ambifaria MEX-5.</title>
        <authorList>
            <consortium name="US DOE Joint Genome Institute (JGI-PGF)"/>
            <person name="Copeland A."/>
            <person name="Lucas S."/>
            <person name="Lapidus A."/>
            <person name="Glavina del Rio T."/>
            <person name="Dalin E."/>
            <person name="Tice H."/>
            <person name="Bruce D."/>
            <person name="Goodwin L."/>
            <person name="Pitluck S."/>
            <person name="Larimer F."/>
            <person name="Land M.L."/>
            <person name="Hauser L."/>
            <person name="Tiedje J."/>
            <person name="Richardson P."/>
        </authorList>
    </citation>
    <scope>NUCLEOTIDE SEQUENCE [LARGE SCALE GENOMIC DNA]</scope>
    <source>
        <strain evidence="1 2">MEX-5</strain>
    </source>
</reference>
<dbReference type="Proteomes" id="UP000004814">
    <property type="component" value="Unassembled WGS sequence"/>
</dbReference>
<protein>
    <submittedName>
        <fullName evidence="1">Uncharacterized protein</fullName>
    </submittedName>
</protein>
<evidence type="ECO:0000313" key="1">
    <source>
        <dbReference type="EMBL" id="EDT42659.1"/>
    </source>
</evidence>
<name>B1T176_9BURK</name>
<accession>B1T176</accession>
<proteinExistence type="predicted"/>
<dbReference type="AlphaFoldDB" id="B1T176"/>
<gene>
    <name evidence="1" type="ORF">BamMEX5DRAFT_1542</name>
</gene>
<evidence type="ECO:0000313" key="2">
    <source>
        <dbReference type="Proteomes" id="UP000004814"/>
    </source>
</evidence>
<comment type="caution">
    <text evidence="1">The sequence shown here is derived from an EMBL/GenBank/DDBJ whole genome shotgun (WGS) entry which is preliminary data.</text>
</comment>
<sequence>MQIQRRPILRSPIQRKRYGAKASRTAPDNCSGLAGLYRPRHRPTLLLDPSTDTQLRIRKHPAVDRNIDRTETDARHAPRRLRLANLDDLVTCVVACKGLHHVDLLQQLLEIIPRLDHKPAQIGLHRLDLQRRIAITIMQEQPRHAIAKIRAHDPSGVVVIRIFLPFSIRPAAARPPPDDFAERVVALLPRHAARQHRATLRIARTRDPRRLALRGVIADFSFIKLLPPVRIRTQITDQNRIAHRVVTEPRGHAERIRLRRKPPARAIRIGRDLIRVAVLRLLDDLVQAVVFERNTCAHLTIQMIDELRQGLARLSSQSVVREIELAPVRVRLAQQMAFAVVGIPCGRFAHAFGQPAVSVDSRMLNTLPRFAGQSPIGIPRVVRNPVVGARRPVRRERLGQRRIRRDRIGIAQRKTRFRQHPPLGVPLPTNPVAGAIDLEHLAAHSIVETERTVTGRIDLLDQAARAVVAITRDEVAACRDEVLATLRFARRRIEISGRHAKHARLDQPVVLVVAVAGLAHAARVDRNRRLGAVRRRDGIAEHPRRDPVARSVIGPPRQGAGRAYFARLAIRRVVVPGRRIAVRIGLPDQIAARIVCAGFNRLHRARLARRRANGHLVARLANQTAERIVFETRGPLLSQFPRLDRRRAATGGVVQVKVLDRAAVGRDGQRLGYQLAAVVVPIPEDRADLVLIEDTVAEPAVAVNLDSAFRVGRFHEPVELVVFEERHGCRPTILQSRQHRGGIAVRRKRRPVERPALEARDANRLSRRAVFGPDDRAIRIHLRDDTAKAVVKQPGGHAFRHALDRIAESVVGSSIRMAERIRCLDQPAGGIVAITGRVPADQRIALRSRQCDSRQRTILRIHVSERLALCERPVAVGFRELDAARIDASGQITERVVSILDRRRCRRAKCAHFADHPPGRVEACTRRHRSVRAGCIDRLHRAAERVQHVVGRDARRVDHIRYPARSVMAIFGHRRRGDRRFGGQ</sequence>